<accession>A0AAE0C2W7</accession>
<keyword evidence="4" id="KW-1185">Reference proteome</keyword>
<dbReference type="Proteomes" id="UP001190700">
    <property type="component" value="Unassembled WGS sequence"/>
</dbReference>
<dbReference type="InterPro" id="IPR000719">
    <property type="entry name" value="Prot_kinase_dom"/>
</dbReference>
<proteinExistence type="predicted"/>
<dbReference type="GO" id="GO:0005524">
    <property type="term" value="F:ATP binding"/>
    <property type="evidence" value="ECO:0007669"/>
    <property type="project" value="InterPro"/>
</dbReference>
<dbReference type="GO" id="GO:0004672">
    <property type="term" value="F:protein kinase activity"/>
    <property type="evidence" value="ECO:0007669"/>
    <property type="project" value="InterPro"/>
</dbReference>
<dbReference type="EMBL" id="LGRX02028926">
    <property type="protein sequence ID" value="KAK3247486.1"/>
    <property type="molecule type" value="Genomic_DNA"/>
</dbReference>
<dbReference type="SUPFAM" id="SSF56112">
    <property type="entry name" value="Protein kinase-like (PK-like)"/>
    <property type="match status" value="1"/>
</dbReference>
<gene>
    <name evidence="3" type="ORF">CYMTET_43017</name>
</gene>
<evidence type="ECO:0000313" key="3">
    <source>
        <dbReference type="EMBL" id="KAK3247486.1"/>
    </source>
</evidence>
<evidence type="ECO:0000313" key="4">
    <source>
        <dbReference type="Proteomes" id="UP001190700"/>
    </source>
</evidence>
<evidence type="ECO:0000256" key="1">
    <source>
        <dbReference type="SAM" id="MobiDB-lite"/>
    </source>
</evidence>
<reference evidence="3 4" key="1">
    <citation type="journal article" date="2015" name="Genome Biol. Evol.">
        <title>Comparative Genomics of a Bacterivorous Green Alga Reveals Evolutionary Causalities and Consequences of Phago-Mixotrophic Mode of Nutrition.</title>
        <authorList>
            <person name="Burns J.A."/>
            <person name="Paasch A."/>
            <person name="Narechania A."/>
            <person name="Kim E."/>
        </authorList>
    </citation>
    <scope>NUCLEOTIDE SEQUENCE [LARGE SCALE GENOMIC DNA]</scope>
    <source>
        <strain evidence="3 4">PLY_AMNH</strain>
    </source>
</reference>
<evidence type="ECO:0000259" key="2">
    <source>
        <dbReference type="PROSITE" id="PS50011"/>
    </source>
</evidence>
<feature type="domain" description="Protein kinase" evidence="2">
    <location>
        <begin position="1"/>
        <end position="294"/>
    </location>
</feature>
<comment type="caution">
    <text evidence="3">The sequence shown here is derived from an EMBL/GenBank/DDBJ whole genome shotgun (WGS) entry which is preliminary data.</text>
</comment>
<name>A0AAE0C2W7_9CHLO</name>
<dbReference type="AlphaFoldDB" id="A0AAE0C2W7"/>
<sequence>MVGCTLNGTLPLVYKEFDVRQWPQSKLRFSECSRELFMTTVAWQSAPQFVSPILHFGIHEASTDSVQCHAPFLVSMDHGTSLDSFLSRPENLTLTMSEKRNLCLRLLGGLAALHAAGVFHGDIRAANAVLSPSRPDSLVYIDFGLSRREPADGRPDDGFRRHRWTSGTIGASAAAPGSTPPVPTPTPADANDPAGLVAARTAFIEQAERARDVLKDAKHRKWAKAVAKYALGGESVRFFAEDDAGKLAKIITALKNDFDANGLVLDVFDLSNTAREVHPAVNGVLYDTLAHIVAEGSAAEMFLEGAGDSSERDGRRALIDLAKGCIPVGFMTSHMEEYMAIRYEAKVDPRKALTLEHRLVKENTTPGWFPDEDSRKQAMVERLDPEFYRALLDKYPLEADLAKVSLRELVHQITAVYISWATRLQRVHGVTFTPGDGVTGALVATEDAGGGDEIENDANKILLRQILERLNGGDEGGFGARGIGVPVPAGADQGAEAFAAAAEAYCAPEILSGELAGGLDLSAYGFAVEGQVDAGERDLRDPELLRLSREVDEAAARVCAESEAVAQRGRQAQADARERAVQESLAARERSVTAALAAQGRDAEELFMPVTWRPNGEKKNEKQQAVVPARCSEAAPQPVGCGTPPFGASQRLMSDRVHAQHVLDVLTAGVRQAVLPADGSAAAAGGELAAGGAGTYEIYDDNAAGFGDEDEYED</sequence>
<dbReference type="Gene3D" id="1.10.510.10">
    <property type="entry name" value="Transferase(Phosphotransferase) domain 1"/>
    <property type="match status" value="1"/>
</dbReference>
<feature type="region of interest" description="Disordered" evidence="1">
    <location>
        <begin position="169"/>
        <end position="190"/>
    </location>
</feature>
<dbReference type="InterPro" id="IPR011009">
    <property type="entry name" value="Kinase-like_dom_sf"/>
</dbReference>
<protein>
    <recommendedName>
        <fullName evidence="2">Protein kinase domain-containing protein</fullName>
    </recommendedName>
</protein>
<dbReference type="PROSITE" id="PS50011">
    <property type="entry name" value="PROTEIN_KINASE_DOM"/>
    <property type="match status" value="1"/>
</dbReference>
<organism evidence="3 4">
    <name type="scientific">Cymbomonas tetramitiformis</name>
    <dbReference type="NCBI Taxonomy" id="36881"/>
    <lineage>
        <taxon>Eukaryota</taxon>
        <taxon>Viridiplantae</taxon>
        <taxon>Chlorophyta</taxon>
        <taxon>Pyramimonadophyceae</taxon>
        <taxon>Pyramimonadales</taxon>
        <taxon>Pyramimonadaceae</taxon>
        <taxon>Cymbomonas</taxon>
    </lineage>
</organism>